<reference evidence="3 4" key="1">
    <citation type="submission" date="2016-11" db="EMBL/GenBank/DDBJ databases">
        <authorList>
            <person name="Jaros S."/>
            <person name="Januszkiewicz K."/>
            <person name="Wedrychowicz H."/>
        </authorList>
    </citation>
    <scope>NUCLEOTIDE SEQUENCE [LARGE SCALE GENOMIC DNA]</scope>
    <source>
        <strain evidence="3 4">DSM 25479</strain>
    </source>
</reference>
<feature type="domain" description="Secretion system C-terminal sorting" evidence="2">
    <location>
        <begin position="74"/>
        <end position="151"/>
    </location>
</feature>
<evidence type="ECO:0000313" key="3">
    <source>
        <dbReference type="EMBL" id="SHJ23170.1"/>
    </source>
</evidence>
<name>A0A1M6HLZ9_9FLAO</name>
<keyword evidence="1" id="KW-0732">Signal</keyword>
<dbReference type="RefSeq" id="WP_073180943.1">
    <property type="nucleotide sequence ID" value="NZ_FQYI01000014.1"/>
</dbReference>
<dbReference type="Pfam" id="PF18962">
    <property type="entry name" value="Por_Secre_tail"/>
    <property type="match status" value="1"/>
</dbReference>
<dbReference type="STRING" id="1118202.SAMN05443429_1142"/>
<dbReference type="OrthoDB" id="1263843at2"/>
<organism evidence="3 4">
    <name type="scientific">Cruoricaptor ignavus</name>
    <dbReference type="NCBI Taxonomy" id="1118202"/>
    <lineage>
        <taxon>Bacteria</taxon>
        <taxon>Pseudomonadati</taxon>
        <taxon>Bacteroidota</taxon>
        <taxon>Flavobacteriia</taxon>
        <taxon>Flavobacteriales</taxon>
        <taxon>Weeksellaceae</taxon>
        <taxon>Cruoricaptor</taxon>
    </lineage>
</organism>
<dbReference type="EMBL" id="FQYI01000014">
    <property type="protein sequence ID" value="SHJ23170.1"/>
    <property type="molecule type" value="Genomic_DNA"/>
</dbReference>
<dbReference type="AlphaFoldDB" id="A0A1M6HLZ9"/>
<dbReference type="InterPro" id="IPR026444">
    <property type="entry name" value="Secre_tail"/>
</dbReference>
<proteinExistence type="predicted"/>
<gene>
    <name evidence="3" type="ORF">SAMN05443429_1142</name>
</gene>
<accession>A0A1M6HLZ9</accession>
<sequence length="153" mass="17858">MKNKFIILPFFAMCGFYFGQSTIVFRYDEAGNQIFRGVDIRRLAEEQQGDYLTTWRSSSAEQTDESKFWSMVQVYPVPVKDELTIGWSDEADEMIDHVTLYQHNTVANVFTTKNLPNLNRKVQVNMNGMYMGVYILSFQLKDGRKMSRNIIKL</sequence>
<evidence type="ECO:0000313" key="4">
    <source>
        <dbReference type="Proteomes" id="UP000184335"/>
    </source>
</evidence>
<evidence type="ECO:0000259" key="2">
    <source>
        <dbReference type="Pfam" id="PF18962"/>
    </source>
</evidence>
<evidence type="ECO:0000256" key="1">
    <source>
        <dbReference type="ARBA" id="ARBA00022729"/>
    </source>
</evidence>
<dbReference type="Proteomes" id="UP000184335">
    <property type="component" value="Unassembled WGS sequence"/>
</dbReference>
<keyword evidence="4" id="KW-1185">Reference proteome</keyword>
<protein>
    <recommendedName>
        <fullName evidence="2">Secretion system C-terminal sorting domain-containing protein</fullName>
    </recommendedName>
</protein>